<keyword evidence="2 4" id="KW-0808">Transferase</keyword>
<comment type="caution">
    <text evidence="4">The sequence shown here is derived from an EMBL/GenBank/DDBJ whole genome shotgun (WGS) entry which is preliminary data.</text>
</comment>
<reference evidence="4" key="1">
    <citation type="submission" date="2022-06" db="EMBL/GenBank/DDBJ databases">
        <title>CFH 74404 Thermomicrobiaceae sp.</title>
        <authorList>
            <person name="Ming H."/>
            <person name="Li W.-J."/>
            <person name="Zhao Z."/>
        </authorList>
    </citation>
    <scope>NUCLEOTIDE SEQUENCE</scope>
    <source>
        <strain evidence="4">CFH 74404</strain>
    </source>
</reference>
<organism evidence="4 5">
    <name type="scientific">Thermalbibacter longus</name>
    <dbReference type="NCBI Taxonomy" id="2951981"/>
    <lineage>
        <taxon>Bacteria</taxon>
        <taxon>Pseudomonadati</taxon>
        <taxon>Thermomicrobiota</taxon>
        <taxon>Thermomicrobia</taxon>
        <taxon>Thermomicrobiales</taxon>
        <taxon>Thermomicrobiaceae</taxon>
        <taxon>Thermalbibacter</taxon>
    </lineage>
</organism>
<dbReference type="Gene3D" id="3.40.50.150">
    <property type="entry name" value="Vaccinia Virus protein VP39"/>
    <property type="match status" value="1"/>
</dbReference>
<protein>
    <submittedName>
        <fullName evidence="4">Class I SAM-dependent methyltransferase</fullName>
        <ecNumber evidence="4">2.1.1.-</ecNumber>
    </submittedName>
</protein>
<gene>
    <name evidence="4" type="ORF">NET02_08575</name>
</gene>
<dbReference type="InterPro" id="IPR002935">
    <property type="entry name" value="SAM_O-MeTrfase"/>
</dbReference>
<evidence type="ECO:0000256" key="3">
    <source>
        <dbReference type="ARBA" id="ARBA00022691"/>
    </source>
</evidence>
<dbReference type="PROSITE" id="PS51682">
    <property type="entry name" value="SAM_OMT_I"/>
    <property type="match status" value="1"/>
</dbReference>
<evidence type="ECO:0000256" key="1">
    <source>
        <dbReference type="ARBA" id="ARBA00022603"/>
    </source>
</evidence>
<keyword evidence="5" id="KW-1185">Reference proteome</keyword>
<proteinExistence type="predicted"/>
<evidence type="ECO:0000256" key="2">
    <source>
        <dbReference type="ARBA" id="ARBA00022679"/>
    </source>
</evidence>
<evidence type="ECO:0000313" key="4">
    <source>
        <dbReference type="EMBL" id="MCM8749197.1"/>
    </source>
</evidence>
<keyword evidence="1 4" id="KW-0489">Methyltransferase</keyword>
<dbReference type="EC" id="2.1.1.-" evidence="4"/>
<dbReference type="PANTHER" id="PTHR43167:SF1">
    <property type="entry name" value="PUTATIVE (AFU_ORTHOLOGUE AFUA_6G01830)-RELATED"/>
    <property type="match status" value="1"/>
</dbReference>
<dbReference type="GO" id="GO:0032259">
    <property type="term" value="P:methylation"/>
    <property type="evidence" value="ECO:0007669"/>
    <property type="project" value="UniProtKB-KW"/>
</dbReference>
<dbReference type="SUPFAM" id="SSF53335">
    <property type="entry name" value="S-adenosyl-L-methionine-dependent methyltransferases"/>
    <property type="match status" value="1"/>
</dbReference>
<dbReference type="GO" id="GO:0008171">
    <property type="term" value="F:O-methyltransferase activity"/>
    <property type="evidence" value="ECO:0007669"/>
    <property type="project" value="InterPro"/>
</dbReference>
<dbReference type="AlphaFoldDB" id="A0AA41WC44"/>
<dbReference type="Pfam" id="PF01596">
    <property type="entry name" value="Methyltransf_3"/>
    <property type="match status" value="1"/>
</dbReference>
<accession>A0AA41WC44</accession>
<dbReference type="InterPro" id="IPR029063">
    <property type="entry name" value="SAM-dependent_MTases_sf"/>
</dbReference>
<dbReference type="PANTHER" id="PTHR43167">
    <property type="entry name" value="PUTATIVE (AFU_ORTHOLOGUE AFUA_6G01830)-RELATED"/>
    <property type="match status" value="1"/>
</dbReference>
<evidence type="ECO:0000313" key="5">
    <source>
        <dbReference type="Proteomes" id="UP001165306"/>
    </source>
</evidence>
<sequence>MVPEHALADDRARPVLERLHALDQAQREAGLPTEQRIRSVTPPTGAFLYATVLALRPSRIFEMGSSVGYSTIWLALAARAYGGRVIGSELLPERAEAANQHLREAGLDAVAEVRTGDAAEIAGELDSLGLVFIDAEKDDYTRLFEAVIDHVLPGGLILTDNVVSHDCTAYLSFLRQRSDVTTVTLSYERGIEWTVKGW</sequence>
<dbReference type="RefSeq" id="WP_284056979.1">
    <property type="nucleotide sequence ID" value="NZ_JAMSLR010000005.1"/>
</dbReference>
<name>A0AA41WC44_9BACT</name>
<keyword evidence="3" id="KW-0949">S-adenosyl-L-methionine</keyword>
<dbReference type="EMBL" id="JAMSLR010000005">
    <property type="protein sequence ID" value="MCM8749197.1"/>
    <property type="molecule type" value="Genomic_DNA"/>
</dbReference>
<dbReference type="Proteomes" id="UP001165306">
    <property type="component" value="Unassembled WGS sequence"/>
</dbReference>